<organism evidence="2 3">
    <name type="scientific">Tetracentron sinense</name>
    <name type="common">Spur-leaf</name>
    <dbReference type="NCBI Taxonomy" id="13715"/>
    <lineage>
        <taxon>Eukaryota</taxon>
        <taxon>Viridiplantae</taxon>
        <taxon>Streptophyta</taxon>
        <taxon>Embryophyta</taxon>
        <taxon>Tracheophyta</taxon>
        <taxon>Spermatophyta</taxon>
        <taxon>Magnoliopsida</taxon>
        <taxon>Trochodendrales</taxon>
        <taxon>Trochodendraceae</taxon>
        <taxon>Tetracentron</taxon>
    </lineage>
</organism>
<evidence type="ECO:0000313" key="3">
    <source>
        <dbReference type="Proteomes" id="UP000655225"/>
    </source>
</evidence>
<dbReference type="EMBL" id="JABCRI010000016">
    <property type="protein sequence ID" value="KAF8392629.1"/>
    <property type="molecule type" value="Genomic_DNA"/>
</dbReference>
<proteinExistence type="predicted"/>
<gene>
    <name evidence="2" type="ORF">HHK36_022977</name>
</gene>
<feature type="region of interest" description="Disordered" evidence="1">
    <location>
        <begin position="199"/>
        <end position="219"/>
    </location>
</feature>
<protein>
    <submittedName>
        <fullName evidence="2">Uncharacterized protein</fullName>
    </submittedName>
</protein>
<accession>A0A835DA48</accession>
<evidence type="ECO:0000256" key="1">
    <source>
        <dbReference type="SAM" id="MobiDB-lite"/>
    </source>
</evidence>
<dbReference type="PANTHER" id="PTHR33702:SF5">
    <property type="entry name" value="OS01G0308600 PROTEIN"/>
    <property type="match status" value="1"/>
</dbReference>
<reference evidence="2 3" key="1">
    <citation type="submission" date="2020-04" db="EMBL/GenBank/DDBJ databases">
        <title>Plant Genome Project.</title>
        <authorList>
            <person name="Zhang R.-G."/>
        </authorList>
    </citation>
    <scope>NUCLEOTIDE SEQUENCE [LARGE SCALE GENOMIC DNA]</scope>
    <source>
        <strain evidence="2">YNK0</strain>
        <tissue evidence="2">Leaf</tissue>
    </source>
</reference>
<dbReference type="OrthoDB" id="1898021at2759"/>
<evidence type="ECO:0000313" key="2">
    <source>
        <dbReference type="EMBL" id="KAF8392629.1"/>
    </source>
</evidence>
<keyword evidence="3" id="KW-1185">Reference proteome</keyword>
<dbReference type="PANTHER" id="PTHR33702">
    <property type="entry name" value="BNAA09G40010D PROTEIN"/>
    <property type="match status" value="1"/>
</dbReference>
<sequence length="219" mass="24332">MEGSSGSSNNGFKAYWRRNHYERLDGSGRRRKNRVEHATLGSRRRRRFWRIKITPKLRFFHIGSPKKFFIRLRDAYVKMMLGFANSGACNPGFGGGAVGGVFGRPPLKEYDEKVIVEIYKSMMRQGKLVSRDAGESQGGDRLSTIGSIAARDGCEASLSILQFDYISLLDFRGGKCKAEKVGALLSTLAASASSAFATHSERERERIGSRENCTHIGAQ</sequence>
<dbReference type="AlphaFoldDB" id="A0A835DA48"/>
<name>A0A835DA48_TETSI</name>
<feature type="compositionally biased region" description="Basic and acidic residues" evidence="1">
    <location>
        <begin position="199"/>
        <end position="213"/>
    </location>
</feature>
<dbReference type="Proteomes" id="UP000655225">
    <property type="component" value="Unassembled WGS sequence"/>
</dbReference>
<comment type="caution">
    <text evidence="2">The sequence shown here is derived from an EMBL/GenBank/DDBJ whole genome shotgun (WGS) entry which is preliminary data.</text>
</comment>